<reference evidence="1" key="1">
    <citation type="journal article" date="2021" name="Proc. Natl. Acad. Sci. U.S.A.">
        <title>A Catalog of Tens of Thousands of Viruses from Human Metagenomes Reveals Hidden Associations with Chronic Diseases.</title>
        <authorList>
            <person name="Tisza M.J."/>
            <person name="Buck C.B."/>
        </authorList>
    </citation>
    <scope>NUCLEOTIDE SEQUENCE</scope>
    <source>
        <strain evidence="1">Ctuev19</strain>
    </source>
</reference>
<name>A0A8S5SG93_9CAUD</name>
<organism evidence="1">
    <name type="scientific">Myoviridae sp. ctuev19</name>
    <dbReference type="NCBI Taxonomy" id="2827716"/>
    <lineage>
        <taxon>Viruses</taxon>
        <taxon>Duplodnaviria</taxon>
        <taxon>Heunggongvirae</taxon>
        <taxon>Uroviricota</taxon>
        <taxon>Caudoviricetes</taxon>
    </lineage>
</organism>
<dbReference type="EMBL" id="BK032585">
    <property type="protein sequence ID" value="DAF49650.1"/>
    <property type="molecule type" value="Genomic_DNA"/>
</dbReference>
<proteinExistence type="predicted"/>
<protein>
    <submittedName>
        <fullName evidence="1">Uncharacterized protein</fullName>
    </submittedName>
</protein>
<sequence length="50" mass="5819">MKIWRFYGNLPGTTKRPVLKTAPAFLFERIVKKNENLEVLSHNHVPVTKV</sequence>
<evidence type="ECO:0000313" key="1">
    <source>
        <dbReference type="EMBL" id="DAF49650.1"/>
    </source>
</evidence>
<accession>A0A8S5SG93</accession>